<reference evidence="1 2" key="1">
    <citation type="journal article" date="2024" name="G3 (Bethesda)">
        <title>Genome assembly of Hibiscus sabdariffa L. provides insights into metabolisms of medicinal natural products.</title>
        <authorList>
            <person name="Kim T."/>
        </authorList>
    </citation>
    <scope>NUCLEOTIDE SEQUENCE [LARGE SCALE GENOMIC DNA]</scope>
    <source>
        <strain evidence="1">TK-2024</strain>
        <tissue evidence="1">Old leaves</tissue>
    </source>
</reference>
<evidence type="ECO:0000313" key="1">
    <source>
        <dbReference type="EMBL" id="KAK8491123.1"/>
    </source>
</evidence>
<gene>
    <name evidence="1" type="ORF">V6N12_032824</name>
</gene>
<comment type="caution">
    <text evidence="1">The sequence shown here is derived from an EMBL/GenBank/DDBJ whole genome shotgun (WGS) entry which is preliminary data.</text>
</comment>
<sequence length="79" mass="8999">MLLSPTLLPLFDSSIREFHYFRSIGLSILEQCRSRDCTNSWALLPPNINNDLDFGLQDLSIEPIPLPRALEHAVEITFS</sequence>
<name>A0ABR2AE68_9ROSI</name>
<accession>A0ABR2AE68</accession>
<organism evidence="1 2">
    <name type="scientific">Hibiscus sabdariffa</name>
    <name type="common">roselle</name>
    <dbReference type="NCBI Taxonomy" id="183260"/>
    <lineage>
        <taxon>Eukaryota</taxon>
        <taxon>Viridiplantae</taxon>
        <taxon>Streptophyta</taxon>
        <taxon>Embryophyta</taxon>
        <taxon>Tracheophyta</taxon>
        <taxon>Spermatophyta</taxon>
        <taxon>Magnoliopsida</taxon>
        <taxon>eudicotyledons</taxon>
        <taxon>Gunneridae</taxon>
        <taxon>Pentapetalae</taxon>
        <taxon>rosids</taxon>
        <taxon>malvids</taxon>
        <taxon>Malvales</taxon>
        <taxon>Malvaceae</taxon>
        <taxon>Malvoideae</taxon>
        <taxon>Hibiscus</taxon>
    </lineage>
</organism>
<protein>
    <submittedName>
        <fullName evidence="1">Uncharacterized protein</fullName>
    </submittedName>
</protein>
<keyword evidence="2" id="KW-1185">Reference proteome</keyword>
<dbReference type="EMBL" id="JBBPBM010000805">
    <property type="protein sequence ID" value="KAK8491123.1"/>
    <property type="molecule type" value="Genomic_DNA"/>
</dbReference>
<dbReference type="Proteomes" id="UP001472677">
    <property type="component" value="Unassembled WGS sequence"/>
</dbReference>
<proteinExistence type="predicted"/>
<evidence type="ECO:0000313" key="2">
    <source>
        <dbReference type="Proteomes" id="UP001472677"/>
    </source>
</evidence>